<dbReference type="SUPFAM" id="SSF53756">
    <property type="entry name" value="UDP-Glycosyltransferase/glycogen phosphorylase"/>
    <property type="match status" value="1"/>
</dbReference>
<evidence type="ECO:0000313" key="1">
    <source>
        <dbReference type="EMBL" id="KAB4246605.1"/>
    </source>
</evidence>
<dbReference type="PANTHER" id="PTHR12526">
    <property type="entry name" value="GLYCOSYLTRANSFERASE"/>
    <property type="match status" value="1"/>
</dbReference>
<evidence type="ECO:0000313" key="4">
    <source>
        <dbReference type="Proteomes" id="UP000487989"/>
    </source>
</evidence>
<sequence length="386" mass="44632">MNYVFLGSYFPKDKVEEITGKSIGPIANANNLWQWNFIHGLGSLKLKLCKYTFPQIGAFPNRYKGIFFHGTSTCGSFINLPLVKHLDRYLRTYKKVDSILKSYKGNTVVFIYDLYIPFIYAILRLKRKYSIKVCLIVPDLIGFTGSPNCVFYKWKEDVERKMLSKVISKIDYFVLLTQYMAEPLRIKEKPYIVVEGMYNDVFKDIANIQCDKVLFYSGALDERNGVKHLVEAFNLLPKDYKLVICGDGTLKEWICKASAVDNRIVYKGQLLHQEVLRLQLQSSLLVNPRKSTGIFTKYSFPSKTLEYFASGVPVLMYKLKGIPAEYYNYCFTPEDESAICLANKIVEIHSMERTKLNKIGLDARNFILQNKTPEKQIARIIKMIYE</sequence>
<dbReference type="Pfam" id="PF13692">
    <property type="entry name" value="Glyco_trans_1_4"/>
    <property type="match status" value="1"/>
</dbReference>
<evidence type="ECO:0000313" key="3">
    <source>
        <dbReference type="Proteomes" id="UP000285343"/>
    </source>
</evidence>
<name>A0A412XI68_BACUN</name>
<accession>A0A412XI68</accession>
<keyword evidence="2" id="KW-0808">Transferase</keyword>
<dbReference type="PANTHER" id="PTHR12526:SF630">
    <property type="entry name" value="GLYCOSYLTRANSFERASE"/>
    <property type="match status" value="1"/>
</dbReference>
<gene>
    <name evidence="2" type="ORF">DWW14_06145</name>
    <name evidence="1" type="ORF">GAP48_21120</name>
</gene>
<dbReference type="EMBL" id="QRZC01000006">
    <property type="protein sequence ID" value="RGV43535.1"/>
    <property type="molecule type" value="Genomic_DNA"/>
</dbReference>
<reference evidence="2 3" key="1">
    <citation type="submission" date="2018-08" db="EMBL/GenBank/DDBJ databases">
        <title>A genome reference for cultivated species of the human gut microbiota.</title>
        <authorList>
            <person name="Zou Y."/>
            <person name="Xue W."/>
            <person name="Luo G."/>
        </authorList>
    </citation>
    <scope>NUCLEOTIDE SEQUENCE [LARGE SCALE GENOMIC DNA]</scope>
    <source>
        <strain evidence="2 3">AF14-42</strain>
    </source>
</reference>
<organism evidence="2 3">
    <name type="scientific">Bacteroides uniformis</name>
    <dbReference type="NCBI Taxonomy" id="820"/>
    <lineage>
        <taxon>Bacteria</taxon>
        <taxon>Pseudomonadati</taxon>
        <taxon>Bacteroidota</taxon>
        <taxon>Bacteroidia</taxon>
        <taxon>Bacteroidales</taxon>
        <taxon>Bacteroidaceae</taxon>
        <taxon>Bacteroides</taxon>
    </lineage>
</organism>
<evidence type="ECO:0000313" key="2">
    <source>
        <dbReference type="EMBL" id="RGV43535.1"/>
    </source>
</evidence>
<dbReference type="GO" id="GO:0016740">
    <property type="term" value="F:transferase activity"/>
    <property type="evidence" value="ECO:0007669"/>
    <property type="project" value="UniProtKB-KW"/>
</dbReference>
<dbReference type="Proteomes" id="UP000285343">
    <property type="component" value="Unassembled WGS sequence"/>
</dbReference>
<comment type="caution">
    <text evidence="2">The sequence shown here is derived from an EMBL/GenBank/DDBJ whole genome shotgun (WGS) entry which is preliminary data.</text>
</comment>
<proteinExistence type="predicted"/>
<reference evidence="1 4" key="2">
    <citation type="journal article" date="2019" name="Nat. Med.">
        <title>A library of human gut bacterial isolates paired with longitudinal multiomics data enables mechanistic microbiome research.</title>
        <authorList>
            <person name="Poyet M."/>
            <person name="Groussin M."/>
            <person name="Gibbons S.M."/>
            <person name="Avila-Pacheco J."/>
            <person name="Jiang X."/>
            <person name="Kearney S.M."/>
            <person name="Perrotta A.R."/>
            <person name="Berdy B."/>
            <person name="Zhao S."/>
            <person name="Lieberman T.D."/>
            <person name="Swanson P.K."/>
            <person name="Smith M."/>
            <person name="Roesemann S."/>
            <person name="Alexander J.E."/>
            <person name="Rich S.A."/>
            <person name="Livny J."/>
            <person name="Vlamakis H."/>
            <person name="Clish C."/>
            <person name="Bullock K."/>
            <person name="Deik A."/>
            <person name="Scott J."/>
            <person name="Pierce K.A."/>
            <person name="Xavier R.J."/>
            <person name="Alm E.J."/>
        </authorList>
    </citation>
    <scope>NUCLEOTIDE SEQUENCE [LARGE SCALE GENOMIC DNA]</scope>
    <source>
        <strain evidence="1 4">BIOML-A3</strain>
    </source>
</reference>
<dbReference type="RefSeq" id="WP_117866354.1">
    <property type="nucleotide sequence ID" value="NZ_CAKOCG010000008.1"/>
</dbReference>
<dbReference type="EMBL" id="WCTJ01000065">
    <property type="protein sequence ID" value="KAB4246605.1"/>
    <property type="molecule type" value="Genomic_DNA"/>
</dbReference>
<dbReference type="AlphaFoldDB" id="A0A412XI68"/>
<dbReference type="Proteomes" id="UP000487989">
    <property type="component" value="Unassembled WGS sequence"/>
</dbReference>
<dbReference type="Gene3D" id="3.40.50.2000">
    <property type="entry name" value="Glycogen Phosphorylase B"/>
    <property type="match status" value="2"/>
</dbReference>
<protein>
    <submittedName>
        <fullName evidence="1 2">Glycosyltransferase</fullName>
    </submittedName>
</protein>